<accession>A0AAV5KVH9</accession>
<proteinExistence type="predicted"/>
<keyword evidence="7" id="KW-0418">Kinase</keyword>
<feature type="signal peptide" evidence="15">
    <location>
        <begin position="1"/>
        <end position="25"/>
    </location>
</feature>
<evidence type="ECO:0000256" key="3">
    <source>
        <dbReference type="ARBA" id="ARBA00022679"/>
    </source>
</evidence>
<evidence type="ECO:0000256" key="10">
    <source>
        <dbReference type="ARBA" id="ARBA00023136"/>
    </source>
</evidence>
<keyword evidence="3" id="KW-0808">Transferase</keyword>
<evidence type="ECO:0000256" key="6">
    <source>
        <dbReference type="ARBA" id="ARBA00022741"/>
    </source>
</evidence>
<dbReference type="FunFam" id="3.30.200.20:FF:000039">
    <property type="entry name" value="receptor-like protein kinase FERONIA"/>
    <property type="match status" value="1"/>
</dbReference>
<dbReference type="AlphaFoldDB" id="A0AAV5KVH9"/>
<gene>
    <name evidence="17" type="ORF">SLEP1_g37580</name>
</gene>
<evidence type="ECO:0000256" key="4">
    <source>
        <dbReference type="ARBA" id="ARBA00022692"/>
    </source>
</evidence>
<dbReference type="Gene3D" id="3.30.200.20">
    <property type="entry name" value="Phosphorylase Kinase, domain 1"/>
    <property type="match status" value="1"/>
</dbReference>
<dbReference type="GO" id="GO:0004674">
    <property type="term" value="F:protein serine/threonine kinase activity"/>
    <property type="evidence" value="ECO:0007669"/>
    <property type="project" value="UniProtKB-KW"/>
</dbReference>
<dbReference type="CDD" id="cd12087">
    <property type="entry name" value="TM_EGFR-like"/>
    <property type="match status" value="1"/>
</dbReference>
<dbReference type="GO" id="GO:0005524">
    <property type="term" value="F:ATP binding"/>
    <property type="evidence" value="ECO:0007669"/>
    <property type="project" value="UniProtKB-UniRule"/>
</dbReference>
<dbReference type="InterPro" id="IPR000719">
    <property type="entry name" value="Prot_kinase_dom"/>
</dbReference>
<dbReference type="Pfam" id="PF07714">
    <property type="entry name" value="PK_Tyr_Ser-Thr"/>
    <property type="match status" value="1"/>
</dbReference>
<comment type="caution">
    <text evidence="17">The sequence shown here is derived from an EMBL/GenBank/DDBJ whole genome shotgun (WGS) entry which is preliminary data.</text>
</comment>
<dbReference type="PROSITE" id="PS00107">
    <property type="entry name" value="PROTEIN_KINASE_ATP"/>
    <property type="match status" value="1"/>
</dbReference>
<dbReference type="GO" id="GO:0016020">
    <property type="term" value="C:membrane"/>
    <property type="evidence" value="ECO:0007669"/>
    <property type="project" value="UniProtKB-SubCell"/>
</dbReference>
<evidence type="ECO:0000259" key="16">
    <source>
        <dbReference type="PROSITE" id="PS50011"/>
    </source>
</evidence>
<keyword evidence="4 14" id="KW-0812">Transmembrane</keyword>
<dbReference type="InterPro" id="IPR011009">
    <property type="entry name" value="Kinase-like_dom_sf"/>
</dbReference>
<feature type="transmembrane region" description="Helical" evidence="14">
    <location>
        <begin position="408"/>
        <end position="432"/>
    </location>
</feature>
<dbReference type="CDD" id="cd14066">
    <property type="entry name" value="STKc_IRAK"/>
    <property type="match status" value="1"/>
</dbReference>
<evidence type="ECO:0000256" key="13">
    <source>
        <dbReference type="SAM" id="MobiDB-lite"/>
    </source>
</evidence>
<dbReference type="FunFam" id="2.60.120.430:FF:000001">
    <property type="entry name" value="Receptor-like protein kinase FERONIA"/>
    <property type="match status" value="1"/>
</dbReference>
<keyword evidence="10 14" id="KW-0472">Membrane</keyword>
<dbReference type="Pfam" id="PF12819">
    <property type="entry name" value="Malectin_like"/>
    <property type="match status" value="1"/>
</dbReference>
<comment type="subcellular location">
    <subcellularLocation>
        <location evidence="1">Membrane</location>
        <topology evidence="1">Single-pass membrane protein</topology>
    </subcellularLocation>
</comment>
<keyword evidence="5 15" id="KW-0732">Signal</keyword>
<evidence type="ECO:0000256" key="2">
    <source>
        <dbReference type="ARBA" id="ARBA00022527"/>
    </source>
</evidence>
<dbReference type="InterPro" id="IPR024788">
    <property type="entry name" value="Malectin-like_Carb-bd_dom"/>
</dbReference>
<feature type="domain" description="Protein kinase" evidence="16">
    <location>
        <begin position="492"/>
        <end position="766"/>
    </location>
</feature>
<dbReference type="PANTHER" id="PTHR45631">
    <property type="entry name" value="OS07G0107800 PROTEIN-RELATED"/>
    <property type="match status" value="1"/>
</dbReference>
<evidence type="ECO:0000256" key="11">
    <source>
        <dbReference type="ARBA" id="ARBA00023180"/>
    </source>
</evidence>
<organism evidence="17 18">
    <name type="scientific">Rubroshorea leprosula</name>
    <dbReference type="NCBI Taxonomy" id="152421"/>
    <lineage>
        <taxon>Eukaryota</taxon>
        <taxon>Viridiplantae</taxon>
        <taxon>Streptophyta</taxon>
        <taxon>Embryophyta</taxon>
        <taxon>Tracheophyta</taxon>
        <taxon>Spermatophyta</taxon>
        <taxon>Magnoliopsida</taxon>
        <taxon>eudicotyledons</taxon>
        <taxon>Gunneridae</taxon>
        <taxon>Pentapetalae</taxon>
        <taxon>rosids</taxon>
        <taxon>malvids</taxon>
        <taxon>Malvales</taxon>
        <taxon>Dipterocarpaceae</taxon>
        <taxon>Rubroshorea</taxon>
    </lineage>
</organism>
<dbReference type="Gene3D" id="1.10.510.10">
    <property type="entry name" value="Transferase(Phosphotransferase) domain 1"/>
    <property type="match status" value="1"/>
</dbReference>
<evidence type="ECO:0000256" key="5">
    <source>
        <dbReference type="ARBA" id="ARBA00022729"/>
    </source>
</evidence>
<evidence type="ECO:0000256" key="12">
    <source>
        <dbReference type="PROSITE-ProRule" id="PRU10141"/>
    </source>
</evidence>
<keyword evidence="18" id="KW-1185">Reference proteome</keyword>
<feature type="region of interest" description="Disordered" evidence="13">
    <location>
        <begin position="771"/>
        <end position="792"/>
    </location>
</feature>
<evidence type="ECO:0000256" key="8">
    <source>
        <dbReference type="ARBA" id="ARBA00022840"/>
    </source>
</evidence>
<keyword evidence="6 12" id="KW-0547">Nucleotide-binding</keyword>
<protein>
    <recommendedName>
        <fullName evidence="16">Protein kinase domain-containing protein</fullName>
    </recommendedName>
</protein>
<evidence type="ECO:0000313" key="18">
    <source>
        <dbReference type="Proteomes" id="UP001054252"/>
    </source>
</evidence>
<evidence type="ECO:0000256" key="7">
    <source>
        <dbReference type="ARBA" id="ARBA00022777"/>
    </source>
</evidence>
<dbReference type="SUPFAM" id="SSF56112">
    <property type="entry name" value="Protein kinase-like (PK-like)"/>
    <property type="match status" value="1"/>
</dbReference>
<dbReference type="FunFam" id="1.10.510.10:FF:000058">
    <property type="entry name" value="Receptor-like protein kinase FERONIA"/>
    <property type="match status" value="1"/>
</dbReference>
<keyword evidence="11" id="KW-0325">Glycoprotein</keyword>
<keyword evidence="8 12" id="KW-0067">ATP-binding</keyword>
<evidence type="ECO:0000256" key="1">
    <source>
        <dbReference type="ARBA" id="ARBA00004167"/>
    </source>
</evidence>
<sequence>MVNFWTPQLLIWVSSISFLIPASLGFDPVDNYLIDCGSFANRSVGDRVFVADNSSSYTLSTPQNIVARTSVNFSSSTSDSVLYQTARVFNGISHYTFPIKEHGRHWIRFHFFPSVYGSYNMSKAEFSVSAQNFMLIREPQFEGGSVVKEYCLNVTADELVVTFTPSANSFAFVNALEMFSLPDYLIPKEASVIGLQGDNRSLSGNALETVARVNMGNVTIPRQNDTLWRLWVSDDVYLLHTNLGTFVSRVSAVNITGRPEIENIAPLSVYGTATWLNTELDPRMNANLTWRVDVDPGFEYLVRLHFCDVVSTSTQQSLIFNVYINSQFASHLDLHSLTSNKLGVPYYMDVITRVSASSLLNVSVGPSTTGASDPHAILNGLEIMKINNHRLSLDVIDTISSRSSRMKIAVIVGLVVGLFIVLLIAMVVILLFRRRRKLSDLDSEQGAHCAMYRRGKFHTMDNEHYSGTPIFSSSNIGYRFPLVAIQEATDNFCESLIVGIGGFGKVYKGVLRDEIKVAVKRGVPQSGQGLKEFWTEIEMVTQFRHRHLVSLLGYCDEQEEMIIIYEYMENGTLKDHLYSSNLPSLSWRQRLEICIGAARGLHYLHTGSAKAIIHRDVKSANILLDEKFMAKVADFGLSKTGPDIDKTHVSTAVRGSFGYLDPEYLSTQQLTEKSDVYSFGVVLFEVLCGRPVIDPSLPRERVNLVEWAMKLQREGKIEEIIDPSLLGQIKLESLKKFVETAENCLAEHGIDRPSMGYVLWNLECALQLQGNGEKPGHNGETSSQVQHVDSSSTSLPTAEFSVASVGELAGISMSKVFAQMVKEETG</sequence>
<keyword evidence="2" id="KW-0723">Serine/threonine-protein kinase</keyword>
<evidence type="ECO:0000256" key="14">
    <source>
        <dbReference type="SAM" id="Phobius"/>
    </source>
</evidence>
<dbReference type="EMBL" id="BPVZ01000079">
    <property type="protein sequence ID" value="GKV28543.1"/>
    <property type="molecule type" value="Genomic_DNA"/>
</dbReference>
<name>A0AAV5KVH9_9ROSI</name>
<dbReference type="PROSITE" id="PS50011">
    <property type="entry name" value="PROTEIN_KINASE_DOM"/>
    <property type="match status" value="1"/>
</dbReference>
<evidence type="ECO:0000256" key="9">
    <source>
        <dbReference type="ARBA" id="ARBA00022989"/>
    </source>
</evidence>
<dbReference type="FunFam" id="2.60.120.430:FF:000005">
    <property type="entry name" value="Putative receptor-like protein kinase"/>
    <property type="match status" value="1"/>
</dbReference>
<dbReference type="InterPro" id="IPR001245">
    <property type="entry name" value="Ser-Thr/Tyr_kinase_cat_dom"/>
</dbReference>
<dbReference type="PANTHER" id="PTHR45631:SF68">
    <property type="entry name" value="REPEAT FAMILY PROTEIN, PUTATIVE, EXPRESSED-RELATED"/>
    <property type="match status" value="1"/>
</dbReference>
<dbReference type="SMART" id="SM00220">
    <property type="entry name" value="S_TKc"/>
    <property type="match status" value="1"/>
</dbReference>
<feature type="binding site" evidence="12">
    <location>
        <position position="520"/>
    </location>
    <ligand>
        <name>ATP</name>
        <dbReference type="ChEBI" id="CHEBI:30616"/>
    </ligand>
</feature>
<dbReference type="Proteomes" id="UP001054252">
    <property type="component" value="Unassembled WGS sequence"/>
</dbReference>
<dbReference type="Gene3D" id="2.60.120.430">
    <property type="entry name" value="Galactose-binding lectin"/>
    <property type="match status" value="2"/>
</dbReference>
<reference evidence="17 18" key="1">
    <citation type="journal article" date="2021" name="Commun. Biol.">
        <title>The genome of Shorea leprosula (Dipterocarpaceae) highlights the ecological relevance of drought in aseasonal tropical rainforests.</title>
        <authorList>
            <person name="Ng K.K.S."/>
            <person name="Kobayashi M.J."/>
            <person name="Fawcett J.A."/>
            <person name="Hatakeyama M."/>
            <person name="Paape T."/>
            <person name="Ng C.H."/>
            <person name="Ang C.C."/>
            <person name="Tnah L.H."/>
            <person name="Lee C.T."/>
            <person name="Nishiyama T."/>
            <person name="Sese J."/>
            <person name="O'Brien M.J."/>
            <person name="Copetti D."/>
            <person name="Mohd Noor M.I."/>
            <person name="Ong R.C."/>
            <person name="Putra M."/>
            <person name="Sireger I.Z."/>
            <person name="Indrioko S."/>
            <person name="Kosugi Y."/>
            <person name="Izuno A."/>
            <person name="Isagi Y."/>
            <person name="Lee S.L."/>
            <person name="Shimizu K.K."/>
        </authorList>
    </citation>
    <scope>NUCLEOTIDE SEQUENCE [LARGE SCALE GENOMIC DNA]</scope>
    <source>
        <strain evidence="17">214</strain>
    </source>
</reference>
<feature type="compositionally biased region" description="Polar residues" evidence="13">
    <location>
        <begin position="779"/>
        <end position="792"/>
    </location>
</feature>
<dbReference type="PROSITE" id="PS00108">
    <property type="entry name" value="PROTEIN_KINASE_ST"/>
    <property type="match status" value="1"/>
</dbReference>
<dbReference type="InterPro" id="IPR017441">
    <property type="entry name" value="Protein_kinase_ATP_BS"/>
</dbReference>
<keyword evidence="9 14" id="KW-1133">Transmembrane helix</keyword>
<evidence type="ECO:0000256" key="15">
    <source>
        <dbReference type="SAM" id="SignalP"/>
    </source>
</evidence>
<feature type="chain" id="PRO_5043674855" description="Protein kinase domain-containing protein" evidence="15">
    <location>
        <begin position="26"/>
        <end position="826"/>
    </location>
</feature>
<evidence type="ECO:0000313" key="17">
    <source>
        <dbReference type="EMBL" id="GKV28543.1"/>
    </source>
</evidence>
<dbReference type="InterPro" id="IPR008271">
    <property type="entry name" value="Ser/Thr_kinase_AS"/>
</dbReference>